<accession>A0A9N7R1L5</accession>
<organism evidence="2 3">
    <name type="scientific">Striga hermonthica</name>
    <name type="common">Purple witchweed</name>
    <name type="synonym">Buchnera hermonthica</name>
    <dbReference type="NCBI Taxonomy" id="68872"/>
    <lineage>
        <taxon>Eukaryota</taxon>
        <taxon>Viridiplantae</taxon>
        <taxon>Streptophyta</taxon>
        <taxon>Embryophyta</taxon>
        <taxon>Tracheophyta</taxon>
        <taxon>Spermatophyta</taxon>
        <taxon>Magnoliopsida</taxon>
        <taxon>eudicotyledons</taxon>
        <taxon>Gunneridae</taxon>
        <taxon>Pentapetalae</taxon>
        <taxon>asterids</taxon>
        <taxon>lamiids</taxon>
        <taxon>Lamiales</taxon>
        <taxon>Orobanchaceae</taxon>
        <taxon>Buchnereae</taxon>
        <taxon>Striga</taxon>
    </lineage>
</organism>
<protein>
    <submittedName>
        <fullName evidence="2">Uncharacterized protein</fullName>
    </submittedName>
</protein>
<gene>
    <name evidence="2" type="ORF">SHERM_00795</name>
</gene>
<feature type="compositionally biased region" description="Polar residues" evidence="1">
    <location>
        <begin position="141"/>
        <end position="156"/>
    </location>
</feature>
<reference evidence="2" key="1">
    <citation type="submission" date="2019-12" db="EMBL/GenBank/DDBJ databases">
        <authorList>
            <person name="Scholes J."/>
        </authorList>
    </citation>
    <scope>NUCLEOTIDE SEQUENCE</scope>
</reference>
<dbReference type="PANTHER" id="PTHR36386">
    <property type="entry name" value="OS06G0683900 PROTEIN"/>
    <property type="match status" value="1"/>
</dbReference>
<name>A0A9N7R1L5_STRHE</name>
<comment type="caution">
    <text evidence="2">The sequence shown here is derived from an EMBL/GenBank/DDBJ whole genome shotgun (WGS) entry which is preliminary data.</text>
</comment>
<evidence type="ECO:0000313" key="3">
    <source>
        <dbReference type="Proteomes" id="UP001153555"/>
    </source>
</evidence>
<dbReference type="Proteomes" id="UP001153555">
    <property type="component" value="Unassembled WGS sequence"/>
</dbReference>
<feature type="region of interest" description="Disordered" evidence="1">
    <location>
        <begin position="126"/>
        <end position="165"/>
    </location>
</feature>
<evidence type="ECO:0000313" key="2">
    <source>
        <dbReference type="EMBL" id="CAA0805886.1"/>
    </source>
</evidence>
<dbReference type="AlphaFoldDB" id="A0A9N7R1L5"/>
<proteinExistence type="predicted"/>
<feature type="compositionally biased region" description="Basic and acidic residues" evidence="1">
    <location>
        <begin position="126"/>
        <end position="139"/>
    </location>
</feature>
<keyword evidence="3" id="KW-1185">Reference proteome</keyword>
<evidence type="ECO:0000256" key="1">
    <source>
        <dbReference type="SAM" id="MobiDB-lite"/>
    </source>
</evidence>
<sequence>MFFEEKRSQVVPAMLKGLKNADDKGTIDEISFVSARPNAKRRRISLGPVEIISGARRGASVGPAKIFGGARSRQRLWRPEMSTPVQSWRKSCYWKLQGIAEEKASSGKGFSSVAQSGPKKLLREYVANHKKLSRPERNVASRYNNLNSGQIPSAGNGSLPERDDG</sequence>
<dbReference type="PANTHER" id="PTHR36386:SF1">
    <property type="entry name" value="OS06G0683900 PROTEIN"/>
    <property type="match status" value="1"/>
</dbReference>
<dbReference type="OrthoDB" id="1932658at2759"/>
<dbReference type="EMBL" id="CACSLK010000214">
    <property type="protein sequence ID" value="CAA0805886.1"/>
    <property type="molecule type" value="Genomic_DNA"/>
</dbReference>